<feature type="transmembrane region" description="Helical" evidence="8">
    <location>
        <begin position="12"/>
        <end position="31"/>
    </location>
</feature>
<keyword evidence="10" id="KW-1185">Reference proteome</keyword>
<dbReference type="eggNOG" id="COG0798">
    <property type="taxonomic scope" value="Bacteria"/>
</dbReference>
<dbReference type="KEGG" id="cdo:CDOO_04800"/>
<evidence type="ECO:0000256" key="2">
    <source>
        <dbReference type="ARBA" id="ARBA00010110"/>
    </source>
</evidence>
<dbReference type="STRING" id="558173.CDOO_04800"/>
<dbReference type="Proteomes" id="UP000029914">
    <property type="component" value="Chromosome"/>
</dbReference>
<dbReference type="InterPro" id="IPR002657">
    <property type="entry name" value="BilAc:Na_symport/Acr3"/>
</dbReference>
<dbReference type="InterPro" id="IPR038770">
    <property type="entry name" value="Na+/solute_symporter_sf"/>
</dbReference>
<evidence type="ECO:0000256" key="5">
    <source>
        <dbReference type="ARBA" id="ARBA00022692"/>
    </source>
</evidence>
<dbReference type="Pfam" id="PF01758">
    <property type="entry name" value="SBF"/>
    <property type="match status" value="1"/>
</dbReference>
<evidence type="ECO:0000256" key="8">
    <source>
        <dbReference type="SAM" id="Phobius"/>
    </source>
</evidence>
<evidence type="ECO:0000256" key="3">
    <source>
        <dbReference type="ARBA" id="ARBA00022448"/>
    </source>
</evidence>
<feature type="transmembrane region" description="Helical" evidence="8">
    <location>
        <begin position="68"/>
        <end position="86"/>
    </location>
</feature>
<evidence type="ECO:0000256" key="6">
    <source>
        <dbReference type="ARBA" id="ARBA00022989"/>
    </source>
</evidence>
<evidence type="ECO:0000313" key="9">
    <source>
        <dbReference type="EMBL" id="AIT60644.1"/>
    </source>
</evidence>
<dbReference type="PANTHER" id="PTHR43057:SF1">
    <property type="entry name" value="ARSENICAL-RESISTANCE PROTEIN 3"/>
    <property type="match status" value="1"/>
</dbReference>
<comment type="subcellular location">
    <subcellularLocation>
        <location evidence="1">Cell membrane</location>
        <topology evidence="1">Multi-pass membrane protein</topology>
    </subcellularLocation>
</comment>
<dbReference type="EMBL" id="CP006764">
    <property type="protein sequence ID" value="AIT60644.1"/>
    <property type="molecule type" value="Genomic_DNA"/>
</dbReference>
<comment type="similarity">
    <text evidence="2">Belongs to the arsenical resistance-3 (ACR3) (TC 2.A.59) family.</text>
</comment>
<reference evidence="9 10" key="1">
    <citation type="submission" date="2013-09" db="EMBL/GenBank/DDBJ databases">
        <title>Complete genome sequence of Corynebacterium doosanense CAU 212(T) (=DSM 45436(T)), isolated from activated sludge.</title>
        <authorList>
            <person name="Schaffert L."/>
            <person name="Albersmeier A."/>
            <person name="Kalinowski J."/>
            <person name="Ruckert C."/>
        </authorList>
    </citation>
    <scope>NUCLEOTIDE SEQUENCE [LARGE SCALE GENOMIC DNA]</scope>
    <source>
        <strain evidence="9 10">CAU 212</strain>
    </source>
</reference>
<feature type="transmembrane region" description="Helical" evidence="8">
    <location>
        <begin position="92"/>
        <end position="114"/>
    </location>
</feature>
<keyword evidence="7 8" id="KW-0472">Membrane</keyword>
<dbReference type="GO" id="GO:0005886">
    <property type="term" value="C:plasma membrane"/>
    <property type="evidence" value="ECO:0007669"/>
    <property type="project" value="UniProtKB-SubCell"/>
</dbReference>
<feature type="transmembrane region" description="Helical" evidence="8">
    <location>
        <begin position="220"/>
        <end position="242"/>
    </location>
</feature>
<keyword evidence="4" id="KW-1003">Cell membrane</keyword>
<evidence type="ECO:0000256" key="7">
    <source>
        <dbReference type="ARBA" id="ARBA00023136"/>
    </source>
</evidence>
<accession>A0A097IEV0</accession>
<keyword evidence="6 8" id="KW-1133">Transmembrane helix</keyword>
<dbReference type="HOGENOM" id="CLU_022869_1_1_11"/>
<keyword evidence="3" id="KW-0813">Transport</keyword>
<dbReference type="GO" id="GO:0015105">
    <property type="term" value="F:arsenite transmembrane transporter activity"/>
    <property type="evidence" value="ECO:0007669"/>
    <property type="project" value="TreeGrafter"/>
</dbReference>
<dbReference type="GO" id="GO:0015297">
    <property type="term" value="F:antiporter activity"/>
    <property type="evidence" value="ECO:0007669"/>
    <property type="project" value="InterPro"/>
</dbReference>
<feature type="transmembrane region" description="Helical" evidence="8">
    <location>
        <begin position="254"/>
        <end position="274"/>
    </location>
</feature>
<dbReference type="InterPro" id="IPR004706">
    <property type="entry name" value="Arsenical-R_Acr3"/>
</dbReference>
<feature type="transmembrane region" description="Helical" evidence="8">
    <location>
        <begin position="163"/>
        <end position="181"/>
    </location>
</feature>
<sequence>MPALLERHQVVLYLVALVVGGALGLTVPAVGAPAEAAITPVLTALLYVTFLAVPLVEAARSLADLKFLATLAGVNFLLAPAVAWLVTRPVEADGVLLVGLLLVLLAPCVDYVIVFTRLAGGAATRLLAAAPLLLLGQMIALPLYLHLFAGAGDIVAPGPFVDALVWLILLPLGAAVLTQLLRAHRIMAAADALMVPLMMLTLATVVASQIGGVGAQWGRVAAVVPVAAVFAVVMAAVGAVVSRAAGIDVPGRRAVTFSGATRNSLVVLPLALTLPAGYELAPLVVVTQTLTELLLMVAFVRVIPRLVGAKNSRPDMGRERERAA</sequence>
<feature type="transmembrane region" description="Helical" evidence="8">
    <location>
        <begin position="37"/>
        <end position="56"/>
    </location>
</feature>
<dbReference type="PANTHER" id="PTHR43057">
    <property type="entry name" value="ARSENITE EFFLUX TRANSPORTER"/>
    <property type="match status" value="1"/>
</dbReference>
<name>A0A097IEV0_9CORY</name>
<feature type="transmembrane region" description="Helical" evidence="8">
    <location>
        <begin position="193"/>
        <end position="214"/>
    </location>
</feature>
<evidence type="ECO:0000313" key="10">
    <source>
        <dbReference type="Proteomes" id="UP000029914"/>
    </source>
</evidence>
<dbReference type="OrthoDB" id="3254016at2"/>
<dbReference type="Gene3D" id="1.20.1530.20">
    <property type="match status" value="1"/>
</dbReference>
<feature type="transmembrane region" description="Helical" evidence="8">
    <location>
        <begin position="126"/>
        <end position="151"/>
    </location>
</feature>
<keyword evidence="5 8" id="KW-0812">Transmembrane</keyword>
<organism evidence="9 10">
    <name type="scientific">Corynebacterium doosanense CAU 212 = DSM 45436</name>
    <dbReference type="NCBI Taxonomy" id="558173"/>
    <lineage>
        <taxon>Bacteria</taxon>
        <taxon>Bacillati</taxon>
        <taxon>Actinomycetota</taxon>
        <taxon>Actinomycetes</taxon>
        <taxon>Mycobacteriales</taxon>
        <taxon>Corynebacteriaceae</taxon>
        <taxon>Corynebacterium</taxon>
    </lineage>
</organism>
<gene>
    <name evidence="9" type="ORF">CDOO_04800</name>
</gene>
<dbReference type="AlphaFoldDB" id="A0A097IEV0"/>
<evidence type="ECO:0000256" key="1">
    <source>
        <dbReference type="ARBA" id="ARBA00004651"/>
    </source>
</evidence>
<evidence type="ECO:0000256" key="4">
    <source>
        <dbReference type="ARBA" id="ARBA00022475"/>
    </source>
</evidence>
<proteinExistence type="inferred from homology"/>
<dbReference type="GO" id="GO:0015104">
    <property type="term" value="F:antimonite transmembrane transporter activity"/>
    <property type="evidence" value="ECO:0007669"/>
    <property type="project" value="TreeGrafter"/>
</dbReference>
<feature type="transmembrane region" description="Helical" evidence="8">
    <location>
        <begin position="280"/>
        <end position="303"/>
    </location>
</feature>
<dbReference type="RefSeq" id="WP_018021834.1">
    <property type="nucleotide sequence ID" value="NZ_AQUX01000004.1"/>
</dbReference>
<protein>
    <submittedName>
        <fullName evidence="9">Arsenic resistance protein</fullName>
    </submittedName>
</protein>